<keyword evidence="1" id="KW-0472">Membrane</keyword>
<dbReference type="EMBL" id="ATFF01000006">
    <property type="protein sequence ID" value="EPF30771.1"/>
    <property type="molecule type" value="Genomic_DNA"/>
</dbReference>
<feature type="transmembrane region" description="Helical" evidence="1">
    <location>
        <begin position="86"/>
        <end position="107"/>
    </location>
</feature>
<gene>
    <name evidence="3" type="ORF">HMPREF9194_01093</name>
</gene>
<evidence type="ECO:0000313" key="4">
    <source>
        <dbReference type="Proteomes" id="UP000014541"/>
    </source>
</evidence>
<dbReference type="STRING" id="1125699.HMPREF9194_01093"/>
<accession>S3K1J9</accession>
<reference evidence="3 4" key="1">
    <citation type="submission" date="2013-04" db="EMBL/GenBank/DDBJ databases">
        <title>The Genome Sequence of Treponema maltophilum ATCC 51939.</title>
        <authorList>
            <consortium name="The Broad Institute Genomics Platform"/>
            <person name="Earl A."/>
            <person name="Ward D."/>
            <person name="Feldgarden M."/>
            <person name="Gevers D."/>
            <person name="Leonetti C."/>
            <person name="Blanton J.M."/>
            <person name="Dewhirst F.E."/>
            <person name="Izard J."/>
            <person name="Walker B."/>
            <person name="Young S."/>
            <person name="Zeng Q."/>
            <person name="Gargeya S."/>
            <person name="Fitzgerald M."/>
            <person name="Haas B."/>
            <person name="Abouelleil A."/>
            <person name="Allen A.W."/>
            <person name="Alvarado L."/>
            <person name="Arachchi H.M."/>
            <person name="Berlin A.M."/>
            <person name="Chapman S.B."/>
            <person name="Gainer-Dewar J."/>
            <person name="Goldberg J."/>
            <person name="Griggs A."/>
            <person name="Gujja S."/>
            <person name="Hansen M."/>
            <person name="Howarth C."/>
            <person name="Imamovic A."/>
            <person name="Ireland A."/>
            <person name="Larimer J."/>
            <person name="McCowan C."/>
            <person name="Murphy C."/>
            <person name="Pearson M."/>
            <person name="Poon T.W."/>
            <person name="Priest M."/>
            <person name="Roberts A."/>
            <person name="Saif S."/>
            <person name="Shea T."/>
            <person name="Sisk P."/>
            <person name="Sykes S."/>
            <person name="Wortman J."/>
            <person name="Nusbaum C."/>
            <person name="Birren B."/>
        </authorList>
    </citation>
    <scope>NUCLEOTIDE SEQUENCE [LARGE SCALE GENOMIC DNA]</scope>
    <source>
        <strain evidence="3 4">ATCC 51939</strain>
    </source>
</reference>
<evidence type="ECO:0000259" key="2">
    <source>
        <dbReference type="Pfam" id="PF12773"/>
    </source>
</evidence>
<comment type="caution">
    <text evidence="3">The sequence shown here is derived from an EMBL/GenBank/DDBJ whole genome shotgun (WGS) entry which is preliminary data.</text>
</comment>
<keyword evidence="1" id="KW-1133">Transmembrane helix</keyword>
<dbReference type="RefSeq" id="WP_016525382.1">
    <property type="nucleotide sequence ID" value="NZ_KE332518.1"/>
</dbReference>
<dbReference type="PATRIC" id="fig|1125699.3.peg.1115"/>
<protein>
    <recommendedName>
        <fullName evidence="2">DZANK-type domain-containing protein</fullName>
    </recommendedName>
</protein>
<sequence>MNAKHRPKFFCESCNTEVPLDAKFCPKCGRFFASVRCPACGQTGEHSDFAKGCPRCGYAMTGYGRGGADTAKDKNRRKRSDDPLPAWIYIATFVLLGAVLAILYRFLIR</sequence>
<keyword evidence="4" id="KW-1185">Reference proteome</keyword>
<dbReference type="HOGENOM" id="CLU_144861_0_0_12"/>
<dbReference type="Pfam" id="PF12773">
    <property type="entry name" value="DZR"/>
    <property type="match status" value="1"/>
</dbReference>
<dbReference type="InterPro" id="IPR025874">
    <property type="entry name" value="DZR"/>
</dbReference>
<organism evidence="3 4">
    <name type="scientific">Treponema maltophilum ATCC 51939</name>
    <dbReference type="NCBI Taxonomy" id="1125699"/>
    <lineage>
        <taxon>Bacteria</taxon>
        <taxon>Pseudomonadati</taxon>
        <taxon>Spirochaetota</taxon>
        <taxon>Spirochaetia</taxon>
        <taxon>Spirochaetales</taxon>
        <taxon>Treponemataceae</taxon>
        <taxon>Treponema</taxon>
    </lineage>
</organism>
<dbReference type="Proteomes" id="UP000014541">
    <property type="component" value="Unassembled WGS sequence"/>
</dbReference>
<dbReference type="OrthoDB" id="350656at2"/>
<dbReference type="AlphaFoldDB" id="S3K1J9"/>
<proteinExistence type="predicted"/>
<name>S3K1J9_TREMA</name>
<keyword evidence="1" id="KW-0812">Transmembrane</keyword>
<feature type="domain" description="DZANK-type" evidence="2">
    <location>
        <begin position="11"/>
        <end position="57"/>
    </location>
</feature>
<evidence type="ECO:0000256" key="1">
    <source>
        <dbReference type="SAM" id="Phobius"/>
    </source>
</evidence>
<dbReference type="eggNOG" id="COG1933">
    <property type="taxonomic scope" value="Bacteria"/>
</dbReference>
<evidence type="ECO:0000313" key="3">
    <source>
        <dbReference type="EMBL" id="EPF30771.1"/>
    </source>
</evidence>